<organism evidence="1 2">
    <name type="scientific">Sphingobacterium anhuiense</name>
    <dbReference type="NCBI Taxonomy" id="493780"/>
    <lineage>
        <taxon>Bacteria</taxon>
        <taxon>Pseudomonadati</taxon>
        <taxon>Bacteroidota</taxon>
        <taxon>Sphingobacteriia</taxon>
        <taxon>Sphingobacteriales</taxon>
        <taxon>Sphingobacteriaceae</taxon>
        <taxon>Sphingobacterium</taxon>
    </lineage>
</organism>
<evidence type="ECO:0000313" key="2">
    <source>
        <dbReference type="Proteomes" id="UP001597509"/>
    </source>
</evidence>
<comment type="caution">
    <text evidence="1">The sequence shown here is derived from an EMBL/GenBank/DDBJ whole genome shotgun (WGS) entry which is preliminary data.</text>
</comment>
<name>A0ABW5YU25_9SPHI</name>
<dbReference type="EMBL" id="JBHUPE010000004">
    <property type="protein sequence ID" value="MFD2903760.1"/>
    <property type="molecule type" value="Genomic_DNA"/>
</dbReference>
<reference evidence="2" key="1">
    <citation type="journal article" date="2019" name="Int. J. Syst. Evol. Microbiol.">
        <title>The Global Catalogue of Microorganisms (GCM) 10K type strain sequencing project: providing services to taxonomists for standard genome sequencing and annotation.</title>
        <authorList>
            <consortium name="The Broad Institute Genomics Platform"/>
            <consortium name="The Broad Institute Genome Sequencing Center for Infectious Disease"/>
            <person name="Wu L."/>
            <person name="Ma J."/>
        </authorList>
    </citation>
    <scope>NUCLEOTIDE SEQUENCE [LARGE SCALE GENOMIC DNA]</scope>
    <source>
        <strain evidence="2">KCTC 22209</strain>
    </source>
</reference>
<proteinExistence type="predicted"/>
<protein>
    <submittedName>
        <fullName evidence="1">Uncharacterized protein</fullName>
    </submittedName>
</protein>
<gene>
    <name evidence="1" type="ORF">ACFS6I_07495</name>
</gene>
<dbReference type="RefSeq" id="WP_380919289.1">
    <property type="nucleotide sequence ID" value="NZ_JBHUPE010000004.1"/>
</dbReference>
<evidence type="ECO:0000313" key="1">
    <source>
        <dbReference type="EMBL" id="MFD2903760.1"/>
    </source>
</evidence>
<dbReference type="Proteomes" id="UP001597509">
    <property type="component" value="Unassembled WGS sequence"/>
</dbReference>
<keyword evidence="2" id="KW-1185">Reference proteome</keyword>
<accession>A0ABW5YU25</accession>
<sequence>MTDYIVKFALEEPKNGTVEIASPTKANMDDFVTKYIEIAGKPIKVVFDDDSKYMHIVVPRSLLVPTEEYNADKIHFEEWALVS</sequence>